<evidence type="ECO:0000256" key="3">
    <source>
        <dbReference type="ARBA" id="ARBA00022679"/>
    </source>
</evidence>
<keyword evidence="10" id="KW-1185">Reference proteome</keyword>
<evidence type="ECO:0000256" key="1">
    <source>
        <dbReference type="ARBA" id="ARBA00004141"/>
    </source>
</evidence>
<comment type="caution">
    <text evidence="9">The sequence shown here is derived from an EMBL/GenBank/DDBJ whole genome shotgun (WGS) entry which is preliminary data.</text>
</comment>
<feature type="transmembrane region" description="Helical" evidence="8">
    <location>
        <begin position="122"/>
        <end position="145"/>
    </location>
</feature>
<evidence type="ECO:0000256" key="8">
    <source>
        <dbReference type="SAM" id="Phobius"/>
    </source>
</evidence>
<reference evidence="9 10" key="1">
    <citation type="submission" date="2015-05" db="EMBL/GenBank/DDBJ databases">
        <title>Draft genome sequence of the bacterium Gordonia jacobaea a new member of the Gordonia genus.</title>
        <authorList>
            <person name="Jimenez-Galisteo G."/>
            <person name="Dominguez A."/>
            <person name="Munoz E."/>
            <person name="Vinas M."/>
        </authorList>
    </citation>
    <scope>NUCLEOTIDE SEQUENCE [LARGE SCALE GENOMIC DNA]</scope>
    <source>
        <strain evidence="10">mv1</strain>
    </source>
</reference>
<dbReference type="Pfam" id="PF26314">
    <property type="entry name" value="MptA_B_family"/>
    <property type="match status" value="1"/>
</dbReference>
<feature type="transmembrane region" description="Helical" evidence="8">
    <location>
        <begin position="569"/>
        <end position="590"/>
    </location>
</feature>
<dbReference type="NCBIfam" id="NF038066">
    <property type="entry name" value="MptB"/>
    <property type="match status" value="1"/>
</dbReference>
<feature type="transmembrane region" description="Helical" evidence="8">
    <location>
        <begin position="80"/>
        <end position="102"/>
    </location>
</feature>
<keyword evidence="6 8" id="KW-0472">Membrane</keyword>
<evidence type="ECO:0000256" key="6">
    <source>
        <dbReference type="ARBA" id="ARBA00023136"/>
    </source>
</evidence>
<feature type="transmembrane region" description="Helical" evidence="8">
    <location>
        <begin position="508"/>
        <end position="530"/>
    </location>
</feature>
<feature type="transmembrane region" description="Helical" evidence="8">
    <location>
        <begin position="447"/>
        <end position="466"/>
    </location>
</feature>
<feature type="transmembrane region" description="Helical" evidence="8">
    <location>
        <begin position="345"/>
        <end position="362"/>
    </location>
</feature>
<feature type="transmembrane region" description="Helical" evidence="8">
    <location>
        <begin position="478"/>
        <end position="496"/>
    </location>
</feature>
<keyword evidence="5 8" id="KW-1133">Transmembrane helix</keyword>
<organism evidence="9 10">
    <name type="scientific">Gordonia jacobaea</name>
    <dbReference type="NCBI Taxonomy" id="122202"/>
    <lineage>
        <taxon>Bacteria</taxon>
        <taxon>Bacillati</taxon>
        <taxon>Actinomycetota</taxon>
        <taxon>Actinomycetes</taxon>
        <taxon>Mycobacteriales</taxon>
        <taxon>Gordoniaceae</taxon>
        <taxon>Gordonia</taxon>
    </lineage>
</organism>
<comment type="similarity">
    <text evidence="7">Belongs to the MptA/B family.</text>
</comment>
<evidence type="ECO:0000313" key="9">
    <source>
        <dbReference type="EMBL" id="KNA93218.1"/>
    </source>
</evidence>
<feature type="transmembrane region" description="Helical" evidence="8">
    <location>
        <begin position="254"/>
        <end position="276"/>
    </location>
</feature>
<evidence type="ECO:0000256" key="4">
    <source>
        <dbReference type="ARBA" id="ARBA00022692"/>
    </source>
</evidence>
<evidence type="ECO:0000256" key="7">
    <source>
        <dbReference type="ARBA" id="ARBA00043987"/>
    </source>
</evidence>
<name>A0ABR5II18_9ACTN</name>
<keyword evidence="3" id="KW-0808">Transferase</keyword>
<feature type="transmembrane region" description="Helical" evidence="8">
    <location>
        <begin position="542"/>
        <end position="563"/>
    </location>
</feature>
<feature type="transmembrane region" description="Helical" evidence="8">
    <location>
        <begin position="312"/>
        <end position="333"/>
    </location>
</feature>
<protein>
    <submittedName>
        <fullName evidence="9">Membrane protein</fullName>
    </submittedName>
</protein>
<keyword evidence="4 8" id="KW-0812">Transmembrane</keyword>
<gene>
    <name evidence="9" type="ORF">ABW18_02025</name>
</gene>
<dbReference type="Proteomes" id="UP000037247">
    <property type="component" value="Unassembled WGS sequence"/>
</dbReference>
<evidence type="ECO:0000256" key="5">
    <source>
        <dbReference type="ARBA" id="ARBA00022989"/>
    </source>
</evidence>
<dbReference type="InterPro" id="IPR049829">
    <property type="entry name" value="MptA/B-like"/>
</dbReference>
<evidence type="ECO:0000256" key="2">
    <source>
        <dbReference type="ARBA" id="ARBA00022676"/>
    </source>
</evidence>
<comment type="subcellular location">
    <subcellularLocation>
        <location evidence="1">Membrane</location>
        <topology evidence="1">Multi-pass membrane protein</topology>
    </subcellularLocation>
</comment>
<keyword evidence="2" id="KW-0328">Glycosyltransferase</keyword>
<feature type="transmembrane region" description="Helical" evidence="8">
    <location>
        <begin position="409"/>
        <end position="435"/>
    </location>
</feature>
<dbReference type="EMBL" id="LDTZ01000013">
    <property type="protein sequence ID" value="KNA93218.1"/>
    <property type="molecule type" value="Genomic_DNA"/>
</dbReference>
<accession>A0ABR5II18</accession>
<feature type="transmembrane region" description="Helical" evidence="8">
    <location>
        <begin position="288"/>
        <end position="306"/>
    </location>
</feature>
<evidence type="ECO:0000313" key="10">
    <source>
        <dbReference type="Proteomes" id="UP000037247"/>
    </source>
</evidence>
<sequence length="609" mass="65177">MLRCGVGGPRGGNHYSRLVPETSVLRRAATYLGLKSARPADTDSDTPGGYGRSVATLHETEQEVGPLNAEENRRLFRIKIFGATGSVLLLIGSLGTGQIPVLQNPVAGMRLLSLPSRMWSTALTMSIGGTLMLVVAWLMIGRFAVGRFSVEVLEGRSPQRRMTRRQADSTLLLWIAPILVAPPLLSKDIYSYLAQSAIAERGMDPYSVSPVRGLGVDDVLTRSVPNLWRDTPAPYGPFFIWIGEGITKITGDNITAAIFLHRLVALLGVGLIVWALPRLARRCGVSGVAALWLGAMNPLVILHLVGGIHNEALMLGLMLVGLELCFAGIYSSGRLRGSGFWPTQAGWMLIAGTAVIAASSMVKVTSMLALGFVGIALARRWGATLPALRHAPVSTWWSRSRDSVRALAASAGFLFVILAIVVVGICLGTGLGFGWTTTLSTGEIVRSWMSMPTLMSVSTGRVGVWLGLGDQTQAILDVARPIGQLIAAIFVVRWMLATLAGRLHPLGGLGIAMATVVLFFPFVQAWYLLWAVIPLAAWATGPWFRVLSIAASAIIAIVVMPTSSNTSGVVLAQGLLAGVIMVAVLTALFFEDLPFTRHRRRRSSSNADT</sequence>
<proteinExistence type="inferred from homology"/>